<dbReference type="SUPFAM" id="SSF69322">
    <property type="entry name" value="Tricorn protease domain 2"/>
    <property type="match status" value="1"/>
</dbReference>
<dbReference type="PANTHER" id="PTHR14920">
    <property type="entry name" value="OSMOTIC AVOIDANCE ABNORMAL PROTEIN 1/WD REPEAT MEMBRANE PROTEIN"/>
    <property type="match status" value="1"/>
</dbReference>
<dbReference type="Pfam" id="PF15911">
    <property type="entry name" value="Beta-prop_WDR19_2nd"/>
    <property type="match status" value="1"/>
</dbReference>
<evidence type="ECO:0000256" key="7">
    <source>
        <dbReference type="ARBA" id="ARBA00023069"/>
    </source>
</evidence>
<dbReference type="InterPro" id="IPR056168">
    <property type="entry name" value="TPR_IF140/IFT172/WDR19"/>
</dbReference>
<organism evidence="15 16">
    <name type="scientific">Clonorchis sinensis</name>
    <name type="common">Chinese liver fluke</name>
    <dbReference type="NCBI Taxonomy" id="79923"/>
    <lineage>
        <taxon>Eukaryota</taxon>
        <taxon>Metazoa</taxon>
        <taxon>Spiralia</taxon>
        <taxon>Lophotrochozoa</taxon>
        <taxon>Platyhelminthes</taxon>
        <taxon>Trematoda</taxon>
        <taxon>Digenea</taxon>
        <taxon>Opisthorchiida</taxon>
        <taxon>Opisthorchiata</taxon>
        <taxon>Opisthorchiidae</taxon>
        <taxon>Clonorchis</taxon>
    </lineage>
</organism>
<dbReference type="InterPro" id="IPR040379">
    <property type="entry name" value="WDR19/dyf-2"/>
</dbReference>
<evidence type="ECO:0000259" key="11">
    <source>
        <dbReference type="Pfam" id="PF15911"/>
    </source>
</evidence>
<gene>
    <name evidence="15" type="ORF">CLF_111468</name>
</gene>
<dbReference type="InterPro" id="IPR015943">
    <property type="entry name" value="WD40/YVTN_repeat-like_dom_sf"/>
</dbReference>
<feature type="region of interest" description="Disordered" evidence="10">
    <location>
        <begin position="1566"/>
        <end position="1588"/>
    </location>
</feature>
<keyword evidence="16" id="KW-1185">Reference proteome</keyword>
<sequence length="1588" mass="178451">MALSTFIGVKDVISIWQASIASIAVSPTTEFEIQFRCSLRVCRVRKYISCFRKEQTINIFDRHGERKFEIPLPGEATDFVWDPDGDNLAIIEDKTSSVTIWDSLSYKISQVTTGIKFEALFDVICSFRDHLSAICWSRTGGSLAIGSEKGNLVIYSQNSAKKISLLGKHTRRINSAAWNRNNVLALAGDDKLITINSSDGDLLKQCSVRDLPSTIKFADGMQDASIKARDNTVSCVVGRKNLLILNTEDMDNPIELAFQQRYGDLVSYHWFGDGYVMVGFSAGYFIVVSTQKSELGKEIYQVRDHKEGLCDIALSLTLNRCATAGDHCVKIHDLVNVRELLAIIELEEDGQKNEAQRTGTAVFRDNRAPCQLQWSEDGQLMAVSTSRQLLHVFLSQLPMLAATATPRTTNLTARLTSLLEVTIEPLPFNKLSDQLQSVPTYYQTPQTVKVEMEPTFIGLGPKHLAVGMNNHAWFYELTETGIEAVSEYDYLDEINSIYLSENYAAACGPSGRLTLHWIDPKLFPTKESNEYKEESQKYLLTESGNDRFAKKQCTFPDSKLEVGVVTAFQLTENFLIYGTSTGHLFYFHLDDWVHLDEFHHSHPIVSLFTAPSSTRVAIIDDVGGAFIYNPLVNNAIELPDFPASTTRILWDIGEKENPLLVACDDTRMTVYRCFANGHLLVRAGGLSENTHTGLHSASKQTAFLQPGLTKVANFHQSICERTLPHFCFSVHIVVFERCRAVGVTRVPYGHVPLAVCSGEMCFLNSNGRLVLQTLATHSFRLYLTSPNQPSSAHDSQEVSKEPALSPLPTGDGLEQPDRKSSLQSSFEQALRVGCFEDACIFADRLDNQRTWNQLGMACLRVMHFDLAVRCFRRSNNPGLVLSVRRIQSTEDAYLLAGYVAMILKEFDEAEQLFLASSKPRAALEMRRDLLHWEAALQLARSLAPQEIPEICREYAVEMECLGDYVNALMHFERALTPVDLNDLVNTDGDRLEADSGNTSNTLESENVLRQKDEAFWQEHIMLCNAGIARNAIRLGDWKRGVQLAKESGNVALQKECADILEQTKQWQEAASLYEMAACYEAAITVYLRCKNFRRAGELLRRVANAPRLQLQYAKAREADGAYKEAVVAYEAAHDWDSVARLHLEKLGNPDEAVRVVQETKSIEGAKMIAKYFTRINDHASAIRFLVLSKCVDEAFQLARKHKKMELYAEVIGPEANAGELQSIACYFENEKNWYLAGKFYLLAKQYEKAVGLLLRSPYSENSPALDLALEAVGLAGDTRLTHFLIVYLMGEADGVPKDARHLFRLYMVLKQYKEAARTAVIIAREEQTAGNYRSAHDLLFSLVQELRQRDLRVPSEMADNLALLHSYVLAKVHVKHGDHLRAARMLIRVAENISKFPAHVVPILTSTVIECQKAGLKSASFGYAAMLLRPEYREKLDPKHRRKFETLVRRPDRKTESTEEDAENRKTEQEPFTPCPLCSSPITASSLYCTECRITLPYCIITGNHVVRSDFTVCPNCQFPAIYSEFMSYVENTDSPNCPMCSVKVERESIRRILDPSKILAAWISSTEEDEKTGEDTENKSVSQEPTI</sequence>
<dbReference type="InterPro" id="IPR011990">
    <property type="entry name" value="TPR-like_helical_dom_sf"/>
</dbReference>
<name>H2KV74_CLOSI</name>
<accession>H2KV74</accession>
<dbReference type="SMART" id="SM00320">
    <property type="entry name" value="WD40"/>
    <property type="match status" value="5"/>
</dbReference>
<dbReference type="FunFam" id="1.25.40.470:FF:000009">
    <property type="entry name" value="WD repeat-containing protein 19 isoform X1"/>
    <property type="match status" value="1"/>
</dbReference>
<dbReference type="Pfam" id="PF23389">
    <property type="entry name" value="Beta-prop_WDR19_1st"/>
    <property type="match status" value="1"/>
</dbReference>
<feature type="domain" description="IF140/IFT172/WDR19 TPR" evidence="14">
    <location>
        <begin position="835"/>
        <end position="976"/>
    </location>
</feature>
<dbReference type="InterPro" id="IPR057855">
    <property type="entry name" value="Beta-prop_WDR19_1st"/>
</dbReference>
<evidence type="ECO:0000259" key="12">
    <source>
        <dbReference type="Pfam" id="PF23145"/>
    </source>
</evidence>
<feature type="domain" description="IFT121-like zinc finger" evidence="12">
    <location>
        <begin position="1497"/>
        <end position="1545"/>
    </location>
</feature>
<dbReference type="InterPro" id="IPR039468">
    <property type="entry name" value="WDR19_WD40_rpt"/>
</dbReference>
<dbReference type="InterPro" id="IPR001680">
    <property type="entry name" value="WD40_rpt"/>
</dbReference>
<evidence type="ECO:0000313" key="16">
    <source>
        <dbReference type="Proteomes" id="UP000008909"/>
    </source>
</evidence>
<protein>
    <submittedName>
        <fullName evidence="15">WD repeat-containing protein 19</fullName>
    </submittedName>
</protein>
<reference evidence="15" key="1">
    <citation type="journal article" date="2011" name="Genome Biol.">
        <title>The draft genome of the carcinogenic human liver fluke Clonorchis sinensis.</title>
        <authorList>
            <person name="Wang X."/>
            <person name="Chen W."/>
            <person name="Huang Y."/>
            <person name="Sun J."/>
            <person name="Men J."/>
            <person name="Liu H."/>
            <person name="Luo F."/>
            <person name="Guo L."/>
            <person name="Lv X."/>
            <person name="Deng C."/>
            <person name="Zhou C."/>
            <person name="Fan Y."/>
            <person name="Li X."/>
            <person name="Huang L."/>
            <person name="Hu Y."/>
            <person name="Liang C."/>
            <person name="Hu X."/>
            <person name="Xu J."/>
            <person name="Yu X."/>
        </authorList>
    </citation>
    <scope>NUCLEOTIDE SEQUENCE [LARGE SCALE GENOMIC DNA]</scope>
    <source>
        <strain evidence="15">Henan</strain>
    </source>
</reference>
<evidence type="ECO:0000313" key="15">
    <source>
        <dbReference type="EMBL" id="GAA33753.2"/>
    </source>
</evidence>
<feature type="domain" description="WDR19 first beta-propeller" evidence="13">
    <location>
        <begin position="46"/>
        <end position="386"/>
    </location>
</feature>
<dbReference type="GO" id="GO:0008104">
    <property type="term" value="P:intracellular protein localization"/>
    <property type="evidence" value="ECO:0007669"/>
    <property type="project" value="UniProtKB-ARBA"/>
</dbReference>
<evidence type="ECO:0000256" key="5">
    <source>
        <dbReference type="ARBA" id="ARBA00022794"/>
    </source>
</evidence>
<dbReference type="GO" id="GO:0030991">
    <property type="term" value="C:intraciliary transport particle A"/>
    <property type="evidence" value="ECO:0007669"/>
    <property type="project" value="TreeGrafter"/>
</dbReference>
<keyword evidence="9" id="KW-0966">Cell projection</keyword>
<feature type="compositionally biased region" description="Basic and acidic residues" evidence="10">
    <location>
        <begin position="1444"/>
        <end position="1469"/>
    </location>
</feature>
<evidence type="ECO:0000256" key="6">
    <source>
        <dbReference type="ARBA" id="ARBA00022803"/>
    </source>
</evidence>
<dbReference type="Gene3D" id="1.25.40.470">
    <property type="match status" value="2"/>
</dbReference>
<keyword evidence="2" id="KW-0963">Cytoplasm</keyword>
<dbReference type="SUPFAM" id="SSF48452">
    <property type="entry name" value="TPR-like"/>
    <property type="match status" value="1"/>
</dbReference>
<dbReference type="GO" id="GO:0035721">
    <property type="term" value="P:intraciliary retrograde transport"/>
    <property type="evidence" value="ECO:0007669"/>
    <property type="project" value="InterPro"/>
</dbReference>
<feature type="domain" description="IF140/IFT172/WDR19 TPR" evidence="14">
    <location>
        <begin position="1044"/>
        <end position="1255"/>
    </location>
</feature>
<keyword evidence="4" id="KW-0677">Repeat</keyword>
<dbReference type="FunFam" id="2.130.10.10:FF:000242">
    <property type="entry name" value="WD repeat domain 19, isoform CRA_a"/>
    <property type="match status" value="1"/>
</dbReference>
<evidence type="ECO:0000259" key="13">
    <source>
        <dbReference type="Pfam" id="PF23389"/>
    </source>
</evidence>
<evidence type="ECO:0000259" key="14">
    <source>
        <dbReference type="Pfam" id="PF24762"/>
    </source>
</evidence>
<feature type="region of interest" description="Disordered" evidence="10">
    <location>
        <begin position="1444"/>
        <end position="1473"/>
    </location>
</feature>
<dbReference type="PANTHER" id="PTHR14920:SF0">
    <property type="entry name" value="WD REPEAT DOMAIN 19"/>
    <property type="match status" value="1"/>
</dbReference>
<evidence type="ECO:0000256" key="4">
    <source>
        <dbReference type="ARBA" id="ARBA00022737"/>
    </source>
</evidence>
<dbReference type="GO" id="GO:0060271">
    <property type="term" value="P:cilium assembly"/>
    <property type="evidence" value="ECO:0007669"/>
    <property type="project" value="TreeGrafter"/>
</dbReference>
<dbReference type="SUPFAM" id="SSF50978">
    <property type="entry name" value="WD40 repeat-like"/>
    <property type="match status" value="1"/>
</dbReference>
<keyword evidence="6" id="KW-0802">TPR repeat</keyword>
<dbReference type="InterPro" id="IPR036322">
    <property type="entry name" value="WD40_repeat_dom_sf"/>
</dbReference>
<dbReference type="InterPro" id="IPR056170">
    <property type="entry name" value="Znf_IFT121-like"/>
</dbReference>
<evidence type="ECO:0000256" key="3">
    <source>
        <dbReference type="ARBA" id="ARBA00022574"/>
    </source>
</evidence>
<keyword evidence="8" id="KW-0206">Cytoskeleton</keyword>
<evidence type="ECO:0000256" key="1">
    <source>
        <dbReference type="ARBA" id="ARBA00004120"/>
    </source>
</evidence>
<evidence type="ECO:0000256" key="9">
    <source>
        <dbReference type="ARBA" id="ARBA00023273"/>
    </source>
</evidence>
<dbReference type="GO" id="GO:0005929">
    <property type="term" value="C:cilium"/>
    <property type="evidence" value="ECO:0007669"/>
    <property type="project" value="TreeGrafter"/>
</dbReference>
<keyword evidence="5" id="KW-0970">Cilium biogenesis/degradation</keyword>
<dbReference type="Pfam" id="PF24762">
    <property type="entry name" value="TPR_IF140-IFT172"/>
    <property type="match status" value="2"/>
</dbReference>
<dbReference type="Proteomes" id="UP000008909">
    <property type="component" value="Unassembled WGS sequence"/>
</dbReference>
<dbReference type="EMBL" id="DF144366">
    <property type="protein sequence ID" value="GAA33753.2"/>
    <property type="molecule type" value="Genomic_DNA"/>
</dbReference>
<keyword evidence="7" id="KW-0969">Cilium</keyword>
<keyword evidence="3" id="KW-0853">WD repeat</keyword>
<comment type="subcellular location">
    <subcellularLocation>
        <location evidence="1">Cytoplasm</location>
        <location evidence="1">Cytoskeleton</location>
        <location evidence="1">Cilium basal body</location>
    </subcellularLocation>
</comment>
<proteinExistence type="predicted"/>
<feature type="domain" description="WDR19 WD40 repeat" evidence="11">
    <location>
        <begin position="413"/>
        <end position="673"/>
    </location>
</feature>
<dbReference type="Pfam" id="PF23145">
    <property type="entry name" value="Zf_2nd_IFT121"/>
    <property type="match status" value="1"/>
</dbReference>
<feature type="region of interest" description="Disordered" evidence="10">
    <location>
        <begin position="787"/>
        <end position="818"/>
    </location>
</feature>
<evidence type="ECO:0000256" key="10">
    <source>
        <dbReference type="SAM" id="MobiDB-lite"/>
    </source>
</evidence>
<evidence type="ECO:0000256" key="8">
    <source>
        <dbReference type="ARBA" id="ARBA00023212"/>
    </source>
</evidence>
<evidence type="ECO:0000256" key="2">
    <source>
        <dbReference type="ARBA" id="ARBA00022490"/>
    </source>
</evidence>
<dbReference type="Gene3D" id="2.130.10.10">
    <property type="entry name" value="YVTN repeat-like/Quinoprotein amine dehydrogenase"/>
    <property type="match status" value="1"/>
</dbReference>